<comment type="caution">
    <text evidence="2">The sequence shown here is derived from an EMBL/GenBank/DDBJ whole genome shotgun (WGS) entry which is preliminary data.</text>
</comment>
<dbReference type="EMBL" id="JAKOGI010000002">
    <property type="protein sequence ID" value="KAJ8452876.1"/>
    <property type="molecule type" value="Genomic_DNA"/>
</dbReference>
<sequence length="627" mass="71527">MGENHCDNEALHARIRELEQERDDLHKDIEQLCMQQAGSSYIAVATQMHFRRIAGLEQEIENLKKKLAACTKENSILKEELTEAKRIKTHLDQLLKEEVQKNAEVVKQLEYFRGAIANAFADRDHAIIEAERAKENEELMSQKLNDAEKRLQDLSAGSIDTHEQLANLQTKLEKLQQEMEIYRNIVDKFYKIRQHACRGNESEERSRDDHSEDIRWDDKCACLYDDPSNMWSFKIYQDASAADHIAALKKELEAVRADFQNETQMAWQIQKHMQKEKKALQQKLEALEQKKILSDRLIADGISSLREYHTQQKVQIMNLLDDEKSHLQSIADNIQKVIEKSKDLGSIVATEVTDVSMTNTTQAVDSEALTRALQEKVSALLLLSQQEERHLWEENVHAAVQETVDELQKALVQATEEKVKVLMELALLKQEYQQLLEKTAEESRHVNVLANAGERRIVVHGRDGKLKNLLKKTSLKHWLGSVENLPPVAHPQRRSNHSMEDARLQIENATLKESMHSLERLTSNIHKLRLSLMQVKRAPPVERTCSASSRVVDEIVREAELVRIALGSALPLSWSGEGDMPFPDENEDLDAVRIDSVTAAGLEMVELLTLAAQTLKEQMADKAGVVK</sequence>
<feature type="coiled-coil region" evidence="1">
    <location>
        <begin position="245"/>
        <end position="297"/>
    </location>
</feature>
<dbReference type="PANTHER" id="PTHR35712:SF1">
    <property type="entry name" value="MYOSIN HEAVY CHAIN-LIKE PROTEIN"/>
    <property type="match status" value="1"/>
</dbReference>
<organism evidence="2 3">
    <name type="scientific">Carnegiea gigantea</name>
    <dbReference type="NCBI Taxonomy" id="171969"/>
    <lineage>
        <taxon>Eukaryota</taxon>
        <taxon>Viridiplantae</taxon>
        <taxon>Streptophyta</taxon>
        <taxon>Embryophyta</taxon>
        <taxon>Tracheophyta</taxon>
        <taxon>Spermatophyta</taxon>
        <taxon>Magnoliopsida</taxon>
        <taxon>eudicotyledons</taxon>
        <taxon>Gunneridae</taxon>
        <taxon>Pentapetalae</taxon>
        <taxon>Caryophyllales</taxon>
        <taxon>Cactineae</taxon>
        <taxon>Cactaceae</taxon>
        <taxon>Cactoideae</taxon>
        <taxon>Echinocereeae</taxon>
        <taxon>Carnegiea</taxon>
    </lineage>
</organism>
<protein>
    <submittedName>
        <fullName evidence="2">Uncharacterized protein</fullName>
    </submittedName>
</protein>
<accession>A0A9Q1KXY8</accession>
<proteinExistence type="predicted"/>
<dbReference type="OrthoDB" id="1719803at2759"/>
<feature type="coiled-coil region" evidence="1">
    <location>
        <begin position="8"/>
        <end position="97"/>
    </location>
</feature>
<evidence type="ECO:0000256" key="1">
    <source>
        <dbReference type="SAM" id="Coils"/>
    </source>
</evidence>
<name>A0A9Q1KXY8_9CARY</name>
<evidence type="ECO:0000313" key="2">
    <source>
        <dbReference type="EMBL" id="KAJ8452876.1"/>
    </source>
</evidence>
<feature type="coiled-coil region" evidence="1">
    <location>
        <begin position="397"/>
        <end position="445"/>
    </location>
</feature>
<keyword evidence="1" id="KW-0175">Coiled coil</keyword>
<gene>
    <name evidence="2" type="ORF">Cgig2_014639</name>
</gene>
<evidence type="ECO:0000313" key="3">
    <source>
        <dbReference type="Proteomes" id="UP001153076"/>
    </source>
</evidence>
<reference evidence="2" key="1">
    <citation type="submission" date="2022-04" db="EMBL/GenBank/DDBJ databases">
        <title>Carnegiea gigantea Genome sequencing and assembly v2.</title>
        <authorList>
            <person name="Copetti D."/>
            <person name="Sanderson M.J."/>
            <person name="Burquez A."/>
            <person name="Wojciechowski M.F."/>
        </authorList>
    </citation>
    <scope>NUCLEOTIDE SEQUENCE</scope>
    <source>
        <strain evidence="2">SGP5-SGP5p</strain>
        <tissue evidence="2">Aerial part</tissue>
    </source>
</reference>
<dbReference type="AlphaFoldDB" id="A0A9Q1KXY8"/>
<keyword evidence="3" id="KW-1185">Reference proteome</keyword>
<dbReference type="Proteomes" id="UP001153076">
    <property type="component" value="Unassembled WGS sequence"/>
</dbReference>
<feature type="coiled-coil region" evidence="1">
    <location>
        <begin position="127"/>
        <end position="185"/>
    </location>
</feature>
<dbReference type="PANTHER" id="PTHR35712">
    <property type="entry name" value="MYOSIN HEAVY CHAIN-LIKE PROTEIN"/>
    <property type="match status" value="1"/>
</dbReference>